<dbReference type="SUPFAM" id="SSF48726">
    <property type="entry name" value="Immunoglobulin"/>
    <property type="match status" value="2"/>
</dbReference>
<reference evidence="2" key="1">
    <citation type="submission" date="2025-08" db="UniProtKB">
        <authorList>
            <consortium name="Ensembl"/>
        </authorList>
    </citation>
    <scope>IDENTIFICATION</scope>
</reference>
<evidence type="ECO:0000313" key="2">
    <source>
        <dbReference type="Ensembl" id="ENSNMLP00000032102.1"/>
    </source>
</evidence>
<dbReference type="AlphaFoldDB" id="A0A8C6WU49"/>
<dbReference type="PANTHER" id="PTHR21063:SF4">
    <property type="entry name" value="CD48 ANTIGEN-RELATED"/>
    <property type="match status" value="1"/>
</dbReference>
<dbReference type="Pfam" id="PF07686">
    <property type="entry name" value="V-set"/>
    <property type="match status" value="1"/>
</dbReference>
<name>A0A8C6WU49_9GOBI</name>
<organism evidence="2 3">
    <name type="scientific">Neogobius melanostomus</name>
    <name type="common">round goby</name>
    <dbReference type="NCBI Taxonomy" id="47308"/>
    <lineage>
        <taxon>Eukaryota</taxon>
        <taxon>Metazoa</taxon>
        <taxon>Chordata</taxon>
        <taxon>Craniata</taxon>
        <taxon>Vertebrata</taxon>
        <taxon>Euteleostomi</taxon>
        <taxon>Actinopterygii</taxon>
        <taxon>Neopterygii</taxon>
        <taxon>Teleostei</taxon>
        <taxon>Neoteleostei</taxon>
        <taxon>Acanthomorphata</taxon>
        <taxon>Gobiaria</taxon>
        <taxon>Gobiiformes</taxon>
        <taxon>Gobioidei</taxon>
        <taxon>Gobiidae</taxon>
        <taxon>Benthophilinae</taxon>
        <taxon>Neogobiini</taxon>
        <taxon>Neogobius</taxon>
    </lineage>
</organism>
<keyword evidence="3" id="KW-1185">Reference proteome</keyword>
<dbReference type="PROSITE" id="PS50835">
    <property type="entry name" value="IG_LIKE"/>
    <property type="match status" value="1"/>
</dbReference>
<dbReference type="Proteomes" id="UP000694523">
    <property type="component" value="Unplaced"/>
</dbReference>
<dbReference type="InterPro" id="IPR007110">
    <property type="entry name" value="Ig-like_dom"/>
</dbReference>
<dbReference type="InterPro" id="IPR036179">
    <property type="entry name" value="Ig-like_dom_sf"/>
</dbReference>
<dbReference type="InterPro" id="IPR013106">
    <property type="entry name" value="Ig_V-set"/>
</dbReference>
<accession>A0A8C6WU49</accession>
<reference evidence="2" key="2">
    <citation type="submission" date="2025-09" db="UniProtKB">
        <authorList>
            <consortium name="Ensembl"/>
        </authorList>
    </citation>
    <scope>IDENTIFICATION</scope>
</reference>
<dbReference type="PANTHER" id="PTHR21063">
    <property type="entry name" value="LFA-3"/>
    <property type="match status" value="1"/>
</dbReference>
<protein>
    <recommendedName>
        <fullName evidence="1">Ig-like domain-containing protein</fullName>
    </recommendedName>
</protein>
<sequence length="230" mass="25088">MFLVVGETGVPGGNLRRHDLFCSEDVTKREGETVVLHVNEPQKTIDYLWTYGSHSPTRALAVVTNGDVIVSNETRFTSRIRLDISSGSMTISNLTIGDSGKFLMQTLTGTERHFNLTVTAPEGSNVTLTSEIEHPSPWICRVNCSVLNSDDVVLSWYRGNTVLSNSSDADVSSRLVLTLDVPQNSREDTFTCEAANPISKRTVVFNTTYGCPLPGTDSSTSFCAFAKSIV</sequence>
<dbReference type="InterPro" id="IPR013783">
    <property type="entry name" value="Ig-like_fold"/>
</dbReference>
<dbReference type="Ensembl" id="ENSNMLT00000035760.1">
    <property type="protein sequence ID" value="ENSNMLP00000032102.1"/>
    <property type="gene ID" value="ENSNMLG00000020080.1"/>
</dbReference>
<feature type="domain" description="Ig-like" evidence="1">
    <location>
        <begin position="121"/>
        <end position="204"/>
    </location>
</feature>
<evidence type="ECO:0000313" key="3">
    <source>
        <dbReference type="Proteomes" id="UP000694523"/>
    </source>
</evidence>
<proteinExistence type="predicted"/>
<dbReference type="CDD" id="cd00096">
    <property type="entry name" value="Ig"/>
    <property type="match status" value="1"/>
</dbReference>
<evidence type="ECO:0000259" key="1">
    <source>
        <dbReference type="PROSITE" id="PS50835"/>
    </source>
</evidence>
<dbReference type="Gene3D" id="2.60.40.10">
    <property type="entry name" value="Immunoglobulins"/>
    <property type="match status" value="2"/>
</dbReference>